<evidence type="ECO:0000313" key="4">
    <source>
        <dbReference type="Proteomes" id="UP001595756"/>
    </source>
</evidence>
<dbReference type="EMBL" id="JBHSDY010000003">
    <property type="protein sequence ID" value="MFC4297665.1"/>
    <property type="molecule type" value="Genomic_DNA"/>
</dbReference>
<sequence length="474" mass="49526">MRGALLRSGKIEDYDALGEAGTAVHRMAQQLREAVRRQGPELVGHLAIPQINQAGDSIDWYAPKSGPVIPWSSSTEDERIPARAQMETWKAGLQALSTRLLNAHADTPNSDTALFAKLLGRVPHFPDESYVYLVDGTPVVTFWGFDHAGADRMRNPLLCLYSPPPAPIPASPLPAPTIAPTVAAATLPWWKRWWWLLLLLPLLLLLLFGLRGCSSPGLPAWLPFTASTPDLRTPQVPAVDVAPPQGTGPALSGTAPAPGTGLNVADGTVLVPSVDAAAPAVPVTEPDTAPVLPDAGSADADSAPALPDSEPPVPIPPPEADPADAPSQDADAASSTPPQLDPDVPPPAPDQPGALNLPPNLANGPADFLNGQWRAGAGIQDAQTGKPLRLEYQFKDGKGQVTVTRGNATCQGPVSAAMEGGALQITPNGQAQCSDGGQYELPQIQCKPGATTSANCAGHYRDMRFPLSMRQAGG</sequence>
<reference evidence="4" key="1">
    <citation type="journal article" date="2019" name="Int. J. Syst. Evol. Microbiol.">
        <title>The Global Catalogue of Microorganisms (GCM) 10K type strain sequencing project: providing services to taxonomists for standard genome sequencing and annotation.</title>
        <authorList>
            <consortium name="The Broad Institute Genomics Platform"/>
            <consortium name="The Broad Institute Genome Sequencing Center for Infectious Disease"/>
            <person name="Wu L."/>
            <person name="Ma J."/>
        </authorList>
    </citation>
    <scope>NUCLEOTIDE SEQUENCE [LARGE SCALE GENOMIC DNA]</scope>
    <source>
        <strain evidence="4">CGMCC 1.19029</strain>
    </source>
</reference>
<feature type="region of interest" description="Disordered" evidence="1">
    <location>
        <begin position="283"/>
        <end position="369"/>
    </location>
</feature>
<name>A0ABV8RXR3_9BURK</name>
<evidence type="ECO:0000256" key="1">
    <source>
        <dbReference type="SAM" id="MobiDB-lite"/>
    </source>
</evidence>
<evidence type="ECO:0000313" key="3">
    <source>
        <dbReference type="EMBL" id="MFC4297665.1"/>
    </source>
</evidence>
<dbReference type="InterPro" id="IPR047774">
    <property type="entry name" value="SrfA-like"/>
</dbReference>
<accession>A0ABV8RXR3</accession>
<keyword evidence="2" id="KW-0812">Transmembrane</keyword>
<keyword evidence="2" id="KW-0472">Membrane</keyword>
<keyword evidence="2" id="KW-1133">Transmembrane helix</keyword>
<proteinExistence type="predicted"/>
<dbReference type="Proteomes" id="UP001595756">
    <property type="component" value="Unassembled WGS sequence"/>
</dbReference>
<dbReference type="NCBIfam" id="NF040486">
    <property type="entry name" value="SrfA_fam"/>
    <property type="match status" value="1"/>
</dbReference>
<keyword evidence="4" id="KW-1185">Reference proteome</keyword>
<comment type="caution">
    <text evidence="3">The sequence shown here is derived from an EMBL/GenBank/DDBJ whole genome shotgun (WGS) entry which is preliminary data.</text>
</comment>
<feature type="transmembrane region" description="Helical" evidence="2">
    <location>
        <begin position="193"/>
        <end position="210"/>
    </location>
</feature>
<gene>
    <name evidence="3" type="ORF">ACFO0J_06385</name>
</gene>
<feature type="compositionally biased region" description="Low complexity" evidence="1">
    <location>
        <begin position="283"/>
        <end position="308"/>
    </location>
</feature>
<feature type="compositionally biased region" description="Pro residues" evidence="1">
    <location>
        <begin position="339"/>
        <end position="350"/>
    </location>
</feature>
<feature type="compositionally biased region" description="Low complexity" evidence="1">
    <location>
        <begin position="323"/>
        <end position="338"/>
    </location>
</feature>
<feature type="compositionally biased region" description="Pro residues" evidence="1">
    <location>
        <begin position="309"/>
        <end position="320"/>
    </location>
</feature>
<protein>
    <submittedName>
        <fullName evidence="3">SrfA family protein</fullName>
    </submittedName>
</protein>
<organism evidence="3 4">
    <name type="scientific">Castellaniella hirudinis</name>
    <dbReference type="NCBI Taxonomy" id="1144617"/>
    <lineage>
        <taxon>Bacteria</taxon>
        <taxon>Pseudomonadati</taxon>
        <taxon>Pseudomonadota</taxon>
        <taxon>Betaproteobacteria</taxon>
        <taxon>Burkholderiales</taxon>
        <taxon>Alcaligenaceae</taxon>
        <taxon>Castellaniella</taxon>
    </lineage>
</organism>
<evidence type="ECO:0000256" key="2">
    <source>
        <dbReference type="SAM" id="Phobius"/>
    </source>
</evidence>
<dbReference type="RefSeq" id="WP_376812218.1">
    <property type="nucleotide sequence ID" value="NZ_JBHSDY010000003.1"/>
</dbReference>